<proteinExistence type="predicted"/>
<organism evidence="1 2">
    <name type="scientific">Babesia microti (strain RI)</name>
    <dbReference type="NCBI Taxonomy" id="1133968"/>
    <lineage>
        <taxon>Eukaryota</taxon>
        <taxon>Sar</taxon>
        <taxon>Alveolata</taxon>
        <taxon>Apicomplexa</taxon>
        <taxon>Aconoidasida</taxon>
        <taxon>Piroplasmida</taxon>
        <taxon>Babesiidae</taxon>
        <taxon>Babesia</taxon>
    </lineage>
</organism>
<evidence type="ECO:0000313" key="1">
    <source>
        <dbReference type="EMBL" id="CCF72908.1"/>
    </source>
</evidence>
<dbReference type="KEGG" id="bmic:BMR1_01G02245"/>
<dbReference type="EMBL" id="FO082871">
    <property type="protein sequence ID" value="CCF72908.1"/>
    <property type="molecule type" value="Genomic_DNA"/>
</dbReference>
<sequence length="381" mass="43354">MHHTISKSVMEFVNQNNQINVDEEYTLLSTGCRFTDETAHTHPNFAGLSLSIPHWEKIRLLSRINNLISKWIPHFSNLGDIKFVQTPREDDGIIRLNKSEHCILFKFFFDAIAHSSSYQDSVKSLYYLYEVTEKPNEGGIFAMCKNPPNDIITNGKASFKCGYLLYVPGIVMGLTVDIINEFVSFPNAEFVTDANGSFELDNNDMVDFLENIRNGLIIEENTCPHITLGTSKDFKPVITGQILNSIYQFLNVIKDKTGEEYKVYSADENDNVSPVLPSYLYDVLRIQKSEPAVDPENLSKLVFATANKIYGKNLQNLNFTYNNPNDKSKEQIDFSNTKVIISKDISLIYFKDFPVTDEFTIDVYLMPVGGDIRSGHIKIFQ</sequence>
<dbReference type="AlphaFoldDB" id="I7I863"/>
<evidence type="ECO:0000313" key="2">
    <source>
        <dbReference type="Proteomes" id="UP000002899"/>
    </source>
</evidence>
<dbReference type="VEuPathDB" id="PiroplasmaDB:BMR1_01G02245"/>
<dbReference type="OrthoDB" id="360892at2759"/>
<dbReference type="GeneID" id="24423524"/>
<accession>I7I863</accession>
<gene>
    <name evidence="1" type="ORF">BMR1_01G02245</name>
</gene>
<name>I7I863_BABMR</name>
<reference evidence="1 2" key="2">
    <citation type="journal article" date="2013" name="PLoS ONE">
        <title>Whole genome mapping and re-organization of the nuclear and mitochondrial genomes of Babesia microti isolates.</title>
        <authorList>
            <person name="Cornillot E."/>
            <person name="Dassouli A."/>
            <person name="Garg A."/>
            <person name="Pachikara N."/>
            <person name="Randazzo S."/>
            <person name="Depoix D."/>
            <person name="Carcy B."/>
            <person name="Delbecq S."/>
            <person name="Frutos R."/>
            <person name="Silva J.C."/>
            <person name="Sutton R."/>
            <person name="Krause P.J."/>
            <person name="Mamoun C.B."/>
        </authorList>
    </citation>
    <scope>NUCLEOTIDE SEQUENCE [LARGE SCALE GENOMIC DNA]</scope>
    <source>
        <strain evidence="1 2">RI</strain>
    </source>
</reference>
<keyword evidence="2" id="KW-1185">Reference proteome</keyword>
<reference evidence="1 2" key="3">
    <citation type="journal article" date="2016" name="Sci. Rep.">
        <title>Genome-wide diversity and gene expression profiling of Babesia microti isolates identify polymorphic genes that mediate host-pathogen interactions.</title>
        <authorList>
            <person name="Silva J.C."/>
            <person name="Cornillot E."/>
            <person name="McCracken C."/>
            <person name="Usmani-Brown S."/>
            <person name="Dwivedi A."/>
            <person name="Ifeonu O.O."/>
            <person name="Crabtree J."/>
            <person name="Gotia H.T."/>
            <person name="Virji A.Z."/>
            <person name="Reynes C."/>
            <person name="Colinge J."/>
            <person name="Kumar V."/>
            <person name="Lawres L."/>
            <person name="Pazzi J.E."/>
            <person name="Pablo J.V."/>
            <person name="Hung C."/>
            <person name="Brancato J."/>
            <person name="Kumari P."/>
            <person name="Orvis J."/>
            <person name="Tretina K."/>
            <person name="Chibucos M."/>
            <person name="Ott S."/>
            <person name="Sadzewicz L."/>
            <person name="Sengamalay N."/>
            <person name="Shetty A.C."/>
            <person name="Su Q."/>
            <person name="Tallon L."/>
            <person name="Fraser C.M."/>
            <person name="Frutos R."/>
            <person name="Molina D.M."/>
            <person name="Krause P.J."/>
            <person name="Ben Mamoun C."/>
        </authorList>
    </citation>
    <scope>NUCLEOTIDE SEQUENCE [LARGE SCALE GENOMIC DNA]</scope>
    <source>
        <strain evidence="1 2">RI</strain>
    </source>
</reference>
<dbReference type="RefSeq" id="XP_012647517.1">
    <property type="nucleotide sequence ID" value="XM_012792063.1"/>
</dbReference>
<protein>
    <submittedName>
        <fullName evidence="1">Uncharacterized protein</fullName>
    </submittedName>
</protein>
<reference evidence="1 2" key="1">
    <citation type="journal article" date="2012" name="Nucleic Acids Res.">
        <title>Sequencing of the smallest Apicomplexan genome from the human pathogen Babesia microti.</title>
        <authorList>
            <person name="Cornillot E."/>
            <person name="Hadj-Kaddour K."/>
            <person name="Dassouli A."/>
            <person name="Noel B."/>
            <person name="Ranwez V."/>
            <person name="Vacherie B."/>
            <person name="Augagneur Y."/>
            <person name="Bres V."/>
            <person name="Duclos A."/>
            <person name="Randazzo S."/>
            <person name="Carcy B."/>
            <person name="Debierre-Grockiego F."/>
            <person name="Delbecq S."/>
            <person name="Moubri-Menage K."/>
            <person name="Shams-Eldin H."/>
            <person name="Usmani-Brown S."/>
            <person name="Bringaud F."/>
            <person name="Wincker P."/>
            <person name="Vivares C.P."/>
            <person name="Schwarz R.T."/>
            <person name="Schetters T.P."/>
            <person name="Krause P.J."/>
            <person name="Gorenflot A."/>
            <person name="Berry V."/>
            <person name="Barbe V."/>
            <person name="Ben Mamoun C."/>
        </authorList>
    </citation>
    <scope>NUCLEOTIDE SEQUENCE [LARGE SCALE GENOMIC DNA]</scope>
    <source>
        <strain evidence="1 2">RI</strain>
    </source>
</reference>
<dbReference type="Proteomes" id="UP000002899">
    <property type="component" value="Chromosome I"/>
</dbReference>